<organism evidence="1 2">
    <name type="scientific">Porphyromonas catoniae F0037</name>
    <dbReference type="NCBI Taxonomy" id="1127696"/>
    <lineage>
        <taxon>Bacteria</taxon>
        <taxon>Pseudomonadati</taxon>
        <taxon>Bacteroidota</taxon>
        <taxon>Bacteroidia</taxon>
        <taxon>Bacteroidales</taxon>
        <taxon>Porphyromonadaceae</taxon>
        <taxon>Porphyromonas</taxon>
    </lineage>
</organism>
<comment type="caution">
    <text evidence="1">The sequence shown here is derived from an EMBL/GenBank/DDBJ whole genome shotgun (WGS) entry which is preliminary data.</text>
</comment>
<dbReference type="AlphaFoldDB" id="L1NJC9"/>
<dbReference type="Proteomes" id="UP000010408">
    <property type="component" value="Unassembled WGS sequence"/>
</dbReference>
<reference evidence="1 2" key="1">
    <citation type="submission" date="2012-05" db="EMBL/GenBank/DDBJ databases">
        <authorList>
            <person name="Weinstock G."/>
            <person name="Sodergren E."/>
            <person name="Lobos E.A."/>
            <person name="Fulton L."/>
            <person name="Fulton R."/>
            <person name="Courtney L."/>
            <person name="Fronick C."/>
            <person name="O'Laughlin M."/>
            <person name="Godfrey J."/>
            <person name="Wilson R.M."/>
            <person name="Miner T."/>
            <person name="Farmer C."/>
            <person name="Delehaunty K."/>
            <person name="Cordes M."/>
            <person name="Minx P."/>
            <person name="Tomlinson C."/>
            <person name="Chen J."/>
            <person name="Wollam A."/>
            <person name="Pepin K.H."/>
            <person name="Bhonagiri V."/>
            <person name="Zhang X."/>
            <person name="Suruliraj S."/>
            <person name="Warren W."/>
            <person name="Mitreva M."/>
            <person name="Mardis E.R."/>
            <person name="Wilson R.K."/>
        </authorList>
    </citation>
    <scope>NUCLEOTIDE SEQUENCE [LARGE SCALE GENOMIC DNA]</scope>
    <source>
        <strain evidence="1 2">F0037</strain>
    </source>
</reference>
<sequence length="56" mass="6302">MRPTITIFRYVYYSAVCALAVRPPAPLIRCIGATSSYLSKSLEFLFENSSLFLPNL</sequence>
<dbReference type="EMBL" id="AMEQ01000002">
    <property type="protein sequence ID" value="EKY03360.1"/>
    <property type="molecule type" value="Genomic_DNA"/>
</dbReference>
<evidence type="ECO:0000313" key="2">
    <source>
        <dbReference type="Proteomes" id="UP000010408"/>
    </source>
</evidence>
<protein>
    <submittedName>
        <fullName evidence="1">Uncharacterized protein</fullName>
    </submittedName>
</protein>
<accession>L1NJC9</accession>
<proteinExistence type="predicted"/>
<name>L1NJC9_9PORP</name>
<dbReference type="HOGENOM" id="CLU_3010384_0_0_10"/>
<gene>
    <name evidence="1" type="ORF">HMPREF9134_00026</name>
</gene>
<evidence type="ECO:0000313" key="1">
    <source>
        <dbReference type="EMBL" id="EKY03360.1"/>
    </source>
</evidence>